<feature type="coiled-coil region" evidence="1">
    <location>
        <begin position="317"/>
        <end position="418"/>
    </location>
</feature>
<reference evidence="3" key="1">
    <citation type="submission" date="2022-10" db="EMBL/GenBank/DDBJ databases">
        <title>Hoeflea sp. J2-29, isolated from marine algae.</title>
        <authorList>
            <person name="Kristyanto S."/>
            <person name="Kim J.M."/>
            <person name="Jeon C.O."/>
        </authorList>
    </citation>
    <scope>NUCLEOTIDE SEQUENCE</scope>
    <source>
        <strain evidence="3">J2-29</strain>
    </source>
</reference>
<evidence type="ECO:0000256" key="2">
    <source>
        <dbReference type="SAM" id="MobiDB-lite"/>
    </source>
</evidence>
<feature type="coiled-coil region" evidence="1">
    <location>
        <begin position="229"/>
        <end position="277"/>
    </location>
</feature>
<comment type="caution">
    <text evidence="3">The sequence shown here is derived from an EMBL/GenBank/DDBJ whole genome shotgun (WGS) entry which is preliminary data.</text>
</comment>
<evidence type="ECO:0000313" key="4">
    <source>
        <dbReference type="Proteomes" id="UP001081283"/>
    </source>
</evidence>
<evidence type="ECO:0008006" key="5">
    <source>
        <dbReference type="Google" id="ProtNLM"/>
    </source>
</evidence>
<proteinExistence type="predicted"/>
<feature type="coiled-coil region" evidence="1">
    <location>
        <begin position="152"/>
        <end position="200"/>
    </location>
</feature>
<feature type="region of interest" description="Disordered" evidence="2">
    <location>
        <begin position="427"/>
        <end position="449"/>
    </location>
</feature>
<dbReference type="Proteomes" id="UP001081283">
    <property type="component" value="Unassembled WGS sequence"/>
</dbReference>
<evidence type="ECO:0000256" key="1">
    <source>
        <dbReference type="SAM" id="Coils"/>
    </source>
</evidence>
<sequence>MFKTISENLRLARKPGQAAVVAAGPATVGDPKVAQQVAEFEEALGAIVRVPELFGKLVPNVASLNTRLKESRERYFLFEELYKEEQNKNNIRNSEYSTLKADFERLDYSFQREKSAHSALRQKSIEQESALSELHLTNADLNSRLGRLEPMVRELKITKDTLLAQLEKHQEQKEIADKTASEYKSEQTRLKEQLAKLLEVNNNLASGKQNLSDRVNETTKDLSARDATIAGLREQIAALTAKLKRETSVSNSLRTDNEQLIKDREDAKAQNESQLEAARGRYRVIERLLEESRVRYQSESQMLNAIRREKNQRDYDIVQLGATITAAKEDVADLRRQLMSSAEMSSELRTRLTSEVEKRRRIEIQLEVANEENGKLDQASKSSTALLENDRLEFETVIAELRGSIETLTDENERMRSELTDYRFTHRDADQAAETTPESGGTVVSITRT</sequence>
<evidence type="ECO:0000313" key="3">
    <source>
        <dbReference type="EMBL" id="MCY0095130.1"/>
    </source>
</evidence>
<name>A0ABT3YHC1_9HYPH</name>
<dbReference type="RefSeq" id="WP_267613026.1">
    <property type="nucleotide sequence ID" value="NZ_JAOVZQ010000001.1"/>
</dbReference>
<keyword evidence="4" id="KW-1185">Reference proteome</keyword>
<dbReference type="EMBL" id="JAOVZQ010000001">
    <property type="protein sequence ID" value="MCY0095130.1"/>
    <property type="molecule type" value="Genomic_DNA"/>
</dbReference>
<accession>A0ABT3YHC1</accession>
<protein>
    <recommendedName>
        <fullName evidence="5">Crescentin coiled-coil domain-containing protein</fullName>
    </recommendedName>
</protein>
<keyword evidence="1" id="KW-0175">Coiled coil</keyword>
<organism evidence="3 4">
    <name type="scientific">Hoeflea ulvae</name>
    <dbReference type="NCBI Taxonomy" id="2983764"/>
    <lineage>
        <taxon>Bacteria</taxon>
        <taxon>Pseudomonadati</taxon>
        <taxon>Pseudomonadota</taxon>
        <taxon>Alphaproteobacteria</taxon>
        <taxon>Hyphomicrobiales</taxon>
        <taxon>Rhizobiaceae</taxon>
        <taxon>Hoeflea</taxon>
    </lineage>
</organism>
<gene>
    <name evidence="3" type="ORF">OEG82_14010</name>
</gene>
<feature type="compositionally biased region" description="Polar residues" evidence="2">
    <location>
        <begin position="433"/>
        <end position="449"/>
    </location>
</feature>